<dbReference type="InterPro" id="IPR011701">
    <property type="entry name" value="MFS"/>
</dbReference>
<evidence type="ECO:0000256" key="5">
    <source>
        <dbReference type="ARBA" id="ARBA00022989"/>
    </source>
</evidence>
<dbReference type="Proteomes" id="UP000094707">
    <property type="component" value="Chromosome I"/>
</dbReference>
<feature type="transmembrane region" description="Helical" evidence="7">
    <location>
        <begin position="25"/>
        <end position="47"/>
    </location>
</feature>
<evidence type="ECO:0000256" key="1">
    <source>
        <dbReference type="ARBA" id="ARBA00004651"/>
    </source>
</evidence>
<dbReference type="GO" id="GO:0005886">
    <property type="term" value="C:plasma membrane"/>
    <property type="evidence" value="ECO:0007669"/>
    <property type="project" value="UniProtKB-SubCell"/>
</dbReference>
<keyword evidence="6 7" id="KW-0472">Membrane</keyword>
<proteinExistence type="predicted"/>
<dbReference type="AlphaFoldDB" id="A0A1D3L1W9"/>
<dbReference type="PROSITE" id="PS50850">
    <property type="entry name" value="MFS"/>
    <property type="match status" value="1"/>
</dbReference>
<feature type="transmembrane region" description="Helical" evidence="7">
    <location>
        <begin position="331"/>
        <end position="349"/>
    </location>
</feature>
<feature type="transmembrane region" description="Helical" evidence="7">
    <location>
        <begin position="141"/>
        <end position="162"/>
    </location>
</feature>
<dbReference type="PANTHER" id="PTHR42718:SF43">
    <property type="entry name" value="LINCOMYCIN RESISTANCE PROTEIN LMRB"/>
    <property type="match status" value="1"/>
</dbReference>
<evidence type="ECO:0000256" key="7">
    <source>
        <dbReference type="SAM" id="Phobius"/>
    </source>
</evidence>
<dbReference type="KEGG" id="mcub:MCBB_1114"/>
<dbReference type="GO" id="GO:0022857">
    <property type="term" value="F:transmembrane transporter activity"/>
    <property type="evidence" value="ECO:0007669"/>
    <property type="project" value="InterPro"/>
</dbReference>
<feature type="transmembrane region" description="Helical" evidence="7">
    <location>
        <begin position="240"/>
        <end position="266"/>
    </location>
</feature>
<name>A0A1D3L1W9_9EURY</name>
<keyword evidence="5 7" id="KW-1133">Transmembrane helix</keyword>
<comment type="subcellular location">
    <subcellularLocation>
        <location evidence="1">Cell membrane</location>
        <topology evidence="1">Multi-pass membrane protein</topology>
    </subcellularLocation>
</comment>
<sequence length="446" mass="48065">MLNETALNIAFPHIMLEYSISAGTVQWLTTIYVLVSGIVFLISAFLIQRFSTRKLFLSSMVFLIIGTIVSGVSTNFPVLFAGRVIQAVGTGILVPLVFNSVLVLIPREKMGLVMGIVSLVVLSAPMFAPVLMGFLMGVMDWHWFFLMVLVFFVATTILGLSLLKNITETSHPKLDILSVILAAIGFTGIIMGFSGLGDYGLSLNVTIPMIIGVLSIIIFAMRQLSLEHPLLNLHVFKYPFFTIGIIINVFNVMVVFAVVILLPMYLQNALGSTSFIASLVMLPGSILNCFLPILSGHIYDKHGSRIVISSGLALMCISTIFLAHLSLSTTLISVLIINCALFIGSALLMSPNQTNTLGNLDPQDYASGSAIMTALQQIGGAIGSSLFVSFMTFGQQNYLQNIVNPSSTQEISGLISGVNFSFTIGAMLLGVVFVLSLFLKHGAKST</sequence>
<keyword evidence="4 7" id="KW-0812">Transmembrane</keyword>
<accession>A0A1D3L1W9</accession>
<dbReference type="STRING" id="118062.MCBB_1114"/>
<dbReference type="Gene3D" id="1.20.1250.20">
    <property type="entry name" value="MFS general substrate transporter like domains"/>
    <property type="match status" value="1"/>
</dbReference>
<feature type="transmembrane region" description="Helical" evidence="7">
    <location>
        <begin position="54"/>
        <end position="72"/>
    </location>
</feature>
<dbReference type="PANTHER" id="PTHR42718">
    <property type="entry name" value="MAJOR FACILITATOR SUPERFAMILY MULTIDRUG TRANSPORTER MFSC"/>
    <property type="match status" value="1"/>
</dbReference>
<feature type="transmembrane region" description="Helical" evidence="7">
    <location>
        <begin position="112"/>
        <end position="135"/>
    </location>
</feature>
<reference evidence="9 10" key="1">
    <citation type="submission" date="2016-08" db="EMBL/GenBank/DDBJ databases">
        <authorList>
            <person name="Seilhamer J.J."/>
        </authorList>
    </citation>
    <scope>NUCLEOTIDE SEQUENCE [LARGE SCALE GENOMIC DNA]</scope>
    <source>
        <strain evidence="9">Buetzberg</strain>
    </source>
</reference>
<keyword evidence="10" id="KW-1185">Reference proteome</keyword>
<evidence type="ECO:0000313" key="9">
    <source>
        <dbReference type="EMBL" id="SCG85672.1"/>
    </source>
</evidence>
<feature type="transmembrane region" description="Helical" evidence="7">
    <location>
        <begin position="413"/>
        <end position="439"/>
    </location>
</feature>
<organism evidence="9 10">
    <name type="scientific">Methanobacterium congolense</name>
    <dbReference type="NCBI Taxonomy" id="118062"/>
    <lineage>
        <taxon>Archaea</taxon>
        <taxon>Methanobacteriati</taxon>
        <taxon>Methanobacteriota</taxon>
        <taxon>Methanomada group</taxon>
        <taxon>Methanobacteria</taxon>
        <taxon>Methanobacteriales</taxon>
        <taxon>Methanobacteriaceae</taxon>
        <taxon>Methanobacterium</taxon>
    </lineage>
</organism>
<feature type="transmembrane region" description="Helical" evidence="7">
    <location>
        <begin position="174"/>
        <end position="193"/>
    </location>
</feature>
<feature type="transmembrane region" description="Helical" evidence="7">
    <location>
        <begin position="306"/>
        <end position="325"/>
    </location>
</feature>
<feature type="transmembrane region" description="Helical" evidence="7">
    <location>
        <begin position="370"/>
        <end position="393"/>
    </location>
</feature>
<dbReference type="InterPro" id="IPR004638">
    <property type="entry name" value="EmrB-like"/>
</dbReference>
<evidence type="ECO:0000256" key="2">
    <source>
        <dbReference type="ARBA" id="ARBA00022448"/>
    </source>
</evidence>
<keyword evidence="2" id="KW-0813">Transport</keyword>
<dbReference type="InterPro" id="IPR036259">
    <property type="entry name" value="MFS_trans_sf"/>
</dbReference>
<dbReference type="NCBIfam" id="TIGR00711">
    <property type="entry name" value="efflux_EmrB"/>
    <property type="match status" value="1"/>
</dbReference>
<protein>
    <submittedName>
        <fullName evidence="9">Lincomycin resistance protein LmrB</fullName>
    </submittedName>
</protein>
<feature type="transmembrane region" description="Helical" evidence="7">
    <location>
        <begin position="199"/>
        <end position="220"/>
    </location>
</feature>
<evidence type="ECO:0000256" key="6">
    <source>
        <dbReference type="ARBA" id="ARBA00023136"/>
    </source>
</evidence>
<feature type="transmembrane region" description="Helical" evidence="7">
    <location>
        <begin position="84"/>
        <end position="105"/>
    </location>
</feature>
<evidence type="ECO:0000256" key="3">
    <source>
        <dbReference type="ARBA" id="ARBA00022475"/>
    </source>
</evidence>
<dbReference type="SUPFAM" id="SSF103473">
    <property type="entry name" value="MFS general substrate transporter"/>
    <property type="match status" value="1"/>
</dbReference>
<feature type="domain" description="Major facilitator superfamily (MFS) profile" evidence="8">
    <location>
        <begin position="1"/>
        <end position="444"/>
    </location>
</feature>
<evidence type="ECO:0000259" key="8">
    <source>
        <dbReference type="PROSITE" id="PS50850"/>
    </source>
</evidence>
<dbReference type="PATRIC" id="fig|129848.4.peg.1122"/>
<gene>
    <name evidence="9" type="primary">lmrB</name>
    <name evidence="9" type="ORF">MCBB_1114</name>
</gene>
<dbReference type="Gene3D" id="1.20.1720.10">
    <property type="entry name" value="Multidrug resistance protein D"/>
    <property type="match status" value="1"/>
</dbReference>
<dbReference type="Pfam" id="PF07690">
    <property type="entry name" value="MFS_1"/>
    <property type="match status" value="1"/>
</dbReference>
<feature type="transmembrane region" description="Helical" evidence="7">
    <location>
        <begin position="272"/>
        <end position="294"/>
    </location>
</feature>
<evidence type="ECO:0000256" key="4">
    <source>
        <dbReference type="ARBA" id="ARBA00022692"/>
    </source>
</evidence>
<dbReference type="InterPro" id="IPR020846">
    <property type="entry name" value="MFS_dom"/>
</dbReference>
<keyword evidence="3" id="KW-1003">Cell membrane</keyword>
<dbReference type="EMBL" id="LT607756">
    <property type="protein sequence ID" value="SCG85672.1"/>
    <property type="molecule type" value="Genomic_DNA"/>
</dbReference>
<evidence type="ECO:0000313" key="10">
    <source>
        <dbReference type="Proteomes" id="UP000094707"/>
    </source>
</evidence>